<keyword evidence="4 5" id="KW-0472">Membrane</keyword>
<evidence type="ECO:0000256" key="2">
    <source>
        <dbReference type="ARBA" id="ARBA00022692"/>
    </source>
</evidence>
<comment type="subcellular location">
    <subcellularLocation>
        <location evidence="1">Membrane</location>
        <topology evidence="1">Multi-pass membrane protein</topology>
    </subcellularLocation>
</comment>
<keyword evidence="7" id="KW-1185">Reference proteome</keyword>
<evidence type="ECO:0000313" key="7">
    <source>
        <dbReference type="Proteomes" id="UP000570514"/>
    </source>
</evidence>
<accession>A0A846N3B8</accession>
<dbReference type="InterPro" id="IPR006603">
    <property type="entry name" value="PQ-loop_rpt"/>
</dbReference>
<dbReference type="GO" id="GO:0051119">
    <property type="term" value="F:sugar transmembrane transporter activity"/>
    <property type="evidence" value="ECO:0007669"/>
    <property type="project" value="InterPro"/>
</dbReference>
<dbReference type="AlphaFoldDB" id="A0A846N3B8"/>
<dbReference type="NCBIfam" id="NF037968">
    <property type="entry name" value="SemiSWEET_2"/>
    <property type="match status" value="1"/>
</dbReference>
<proteinExistence type="predicted"/>
<feature type="transmembrane region" description="Helical" evidence="5">
    <location>
        <begin position="6"/>
        <end position="25"/>
    </location>
</feature>
<gene>
    <name evidence="6" type="ORF">FHS83_003030</name>
</gene>
<reference evidence="6 7" key="1">
    <citation type="submission" date="2020-03" db="EMBL/GenBank/DDBJ databases">
        <title>Genomic Encyclopedia of Type Strains, Phase IV (KMG-IV): sequencing the most valuable type-strain genomes for metagenomic binning, comparative biology and taxonomic classification.</title>
        <authorList>
            <person name="Goeker M."/>
        </authorList>
    </citation>
    <scope>NUCLEOTIDE SEQUENCE [LARGE SCALE GENOMIC DNA]</scope>
    <source>
        <strain evidence="6 7">DSM 19867</strain>
    </source>
</reference>
<evidence type="ECO:0000256" key="4">
    <source>
        <dbReference type="ARBA" id="ARBA00023136"/>
    </source>
</evidence>
<protein>
    <submittedName>
        <fullName evidence="6">MtN3 and saliva related transmembrane protein</fullName>
    </submittedName>
</protein>
<feature type="transmembrane region" description="Helical" evidence="5">
    <location>
        <begin position="37"/>
        <end position="56"/>
    </location>
</feature>
<dbReference type="InterPro" id="IPR047662">
    <property type="entry name" value="SemiSWEET"/>
</dbReference>
<feature type="transmembrane region" description="Helical" evidence="5">
    <location>
        <begin position="62"/>
        <end position="81"/>
    </location>
</feature>
<evidence type="ECO:0000256" key="1">
    <source>
        <dbReference type="ARBA" id="ARBA00004141"/>
    </source>
</evidence>
<evidence type="ECO:0000256" key="3">
    <source>
        <dbReference type="ARBA" id="ARBA00022989"/>
    </source>
</evidence>
<dbReference type="Proteomes" id="UP000570514">
    <property type="component" value="Unassembled WGS sequence"/>
</dbReference>
<dbReference type="RefSeq" id="WP_167083775.1">
    <property type="nucleotide sequence ID" value="NZ_BAAADC010000001.1"/>
</dbReference>
<evidence type="ECO:0000256" key="5">
    <source>
        <dbReference type="SAM" id="Phobius"/>
    </source>
</evidence>
<dbReference type="Pfam" id="PF04193">
    <property type="entry name" value="PQ-loop"/>
    <property type="match status" value="1"/>
</dbReference>
<dbReference type="Gene3D" id="1.20.1280.290">
    <property type="match status" value="1"/>
</dbReference>
<keyword evidence="2 5" id="KW-0812">Transmembrane</keyword>
<name>A0A846N3B8_9PROT</name>
<keyword evidence="3 5" id="KW-1133">Transmembrane helix</keyword>
<dbReference type="EMBL" id="JAASRM010000001">
    <property type="protein sequence ID" value="NIK89712.1"/>
    <property type="molecule type" value="Genomic_DNA"/>
</dbReference>
<sequence>MSSAISQTVGFAAAIFTSAAYLPQVIRVWKTRRTQDVSLGMFLVMTVGLLCWLTYGLLNMDWPVIVCNSAALVMTTIILVFKLRHG</sequence>
<dbReference type="GO" id="GO:0016020">
    <property type="term" value="C:membrane"/>
    <property type="evidence" value="ECO:0007669"/>
    <property type="project" value="UniProtKB-SubCell"/>
</dbReference>
<comment type="caution">
    <text evidence="6">The sequence shown here is derived from an EMBL/GenBank/DDBJ whole genome shotgun (WGS) entry which is preliminary data.</text>
</comment>
<organism evidence="6 7">
    <name type="scientific">Rhizomicrobium palustre</name>
    <dbReference type="NCBI Taxonomy" id="189966"/>
    <lineage>
        <taxon>Bacteria</taxon>
        <taxon>Pseudomonadati</taxon>
        <taxon>Pseudomonadota</taxon>
        <taxon>Alphaproteobacteria</taxon>
        <taxon>Micropepsales</taxon>
        <taxon>Micropepsaceae</taxon>
        <taxon>Rhizomicrobium</taxon>
    </lineage>
</organism>
<evidence type="ECO:0000313" key="6">
    <source>
        <dbReference type="EMBL" id="NIK89712.1"/>
    </source>
</evidence>